<accession>A0A915HSJ3</accession>
<dbReference type="AlphaFoldDB" id="A0A915HSJ3"/>
<organism evidence="2 3">
    <name type="scientific">Romanomermis culicivorax</name>
    <name type="common">Nematode worm</name>
    <dbReference type="NCBI Taxonomy" id="13658"/>
    <lineage>
        <taxon>Eukaryota</taxon>
        <taxon>Metazoa</taxon>
        <taxon>Ecdysozoa</taxon>
        <taxon>Nematoda</taxon>
        <taxon>Enoplea</taxon>
        <taxon>Dorylaimia</taxon>
        <taxon>Mermithida</taxon>
        <taxon>Mermithoidea</taxon>
        <taxon>Mermithidae</taxon>
        <taxon>Romanomermis</taxon>
    </lineage>
</organism>
<name>A0A915HSJ3_ROMCU</name>
<evidence type="ECO:0000256" key="1">
    <source>
        <dbReference type="SAM" id="MobiDB-lite"/>
    </source>
</evidence>
<keyword evidence="2" id="KW-1185">Reference proteome</keyword>
<protein>
    <submittedName>
        <fullName evidence="3">Uncharacterized protein</fullName>
    </submittedName>
</protein>
<dbReference type="WBParaSite" id="nRc.2.0.1.t04724-RA">
    <property type="protein sequence ID" value="nRc.2.0.1.t04724-RA"/>
    <property type="gene ID" value="nRc.2.0.1.g04724"/>
</dbReference>
<proteinExistence type="predicted"/>
<evidence type="ECO:0000313" key="3">
    <source>
        <dbReference type="WBParaSite" id="nRc.2.0.1.t04724-RA"/>
    </source>
</evidence>
<sequence>MEMDKQAEITKKKSSTMLTKPAIPPKYQMKPAPIIATTTRMQALVIGIRTSVGAAHWPQFKEKGARPWRER</sequence>
<evidence type="ECO:0000313" key="2">
    <source>
        <dbReference type="Proteomes" id="UP000887565"/>
    </source>
</evidence>
<dbReference type="Proteomes" id="UP000887565">
    <property type="component" value="Unplaced"/>
</dbReference>
<reference evidence="3" key="1">
    <citation type="submission" date="2022-11" db="UniProtKB">
        <authorList>
            <consortium name="WormBaseParasite"/>
        </authorList>
    </citation>
    <scope>IDENTIFICATION</scope>
</reference>
<feature type="compositionally biased region" description="Basic and acidic residues" evidence="1">
    <location>
        <begin position="1"/>
        <end position="11"/>
    </location>
</feature>
<feature type="region of interest" description="Disordered" evidence="1">
    <location>
        <begin position="1"/>
        <end position="24"/>
    </location>
</feature>